<protein>
    <submittedName>
        <fullName evidence="3">Uncharacterized protein</fullName>
    </submittedName>
</protein>
<dbReference type="SUPFAM" id="SSF48403">
    <property type="entry name" value="Ankyrin repeat"/>
    <property type="match status" value="1"/>
</dbReference>
<dbReference type="SMART" id="SM00248">
    <property type="entry name" value="ANK"/>
    <property type="match status" value="3"/>
</dbReference>
<dbReference type="Pfam" id="PF00023">
    <property type="entry name" value="Ank"/>
    <property type="match status" value="1"/>
</dbReference>
<dbReference type="PROSITE" id="PS50088">
    <property type="entry name" value="ANK_REPEAT"/>
    <property type="match status" value="1"/>
</dbReference>
<feature type="compositionally biased region" description="Basic and acidic residues" evidence="2">
    <location>
        <begin position="154"/>
        <end position="164"/>
    </location>
</feature>
<keyword evidence="4" id="KW-1185">Reference proteome</keyword>
<dbReference type="Gene3D" id="1.25.40.20">
    <property type="entry name" value="Ankyrin repeat-containing domain"/>
    <property type="match status" value="1"/>
</dbReference>
<gene>
    <name evidence="3" type="ORF">PG991_008977</name>
</gene>
<reference evidence="3 4" key="1">
    <citation type="submission" date="2023-01" db="EMBL/GenBank/DDBJ databases">
        <title>Analysis of 21 Apiospora genomes using comparative genomics revels a genus with tremendous synthesis potential of carbohydrate active enzymes and secondary metabolites.</title>
        <authorList>
            <person name="Sorensen T."/>
        </authorList>
    </citation>
    <scope>NUCLEOTIDE SEQUENCE [LARGE SCALE GENOMIC DNA]</scope>
    <source>
        <strain evidence="3 4">CBS 20057</strain>
    </source>
</reference>
<dbReference type="InterPro" id="IPR002110">
    <property type="entry name" value="Ankyrin_rpt"/>
</dbReference>
<organism evidence="3 4">
    <name type="scientific">Apiospora marii</name>
    <dbReference type="NCBI Taxonomy" id="335849"/>
    <lineage>
        <taxon>Eukaryota</taxon>
        <taxon>Fungi</taxon>
        <taxon>Dikarya</taxon>
        <taxon>Ascomycota</taxon>
        <taxon>Pezizomycotina</taxon>
        <taxon>Sordariomycetes</taxon>
        <taxon>Xylariomycetidae</taxon>
        <taxon>Amphisphaeriales</taxon>
        <taxon>Apiosporaceae</taxon>
        <taxon>Apiospora</taxon>
    </lineage>
</organism>
<dbReference type="InterPro" id="IPR036770">
    <property type="entry name" value="Ankyrin_rpt-contain_sf"/>
</dbReference>
<accession>A0ABR1RLH9</accession>
<evidence type="ECO:0000313" key="4">
    <source>
        <dbReference type="Proteomes" id="UP001396898"/>
    </source>
</evidence>
<dbReference type="EMBL" id="JAQQWI010000013">
    <property type="protein sequence ID" value="KAK8013384.1"/>
    <property type="molecule type" value="Genomic_DNA"/>
</dbReference>
<evidence type="ECO:0000256" key="2">
    <source>
        <dbReference type="SAM" id="MobiDB-lite"/>
    </source>
</evidence>
<dbReference type="Proteomes" id="UP001396898">
    <property type="component" value="Unassembled WGS sequence"/>
</dbReference>
<name>A0ABR1RLH9_9PEZI</name>
<evidence type="ECO:0000256" key="1">
    <source>
        <dbReference type="PROSITE-ProRule" id="PRU00023"/>
    </source>
</evidence>
<comment type="caution">
    <text evidence="3">The sequence shown here is derived from an EMBL/GenBank/DDBJ whole genome shotgun (WGS) entry which is preliminary data.</text>
</comment>
<sequence>MPSLDDCPNELIIIIAEECTEGALASWAQTSSRYNAIVGPIFLAVAVRQNRLPVLHHAATYGLERLARRALEAGADPNLFWLSKYPKYIVDCVSRRRHDPSFRAASTGELEAMLEPRAIRPGFRRSWCRPRQWQLEKASEDPSPSVGYLSGRMDASRTDQEEDSKRRVFALRSDWELNNLSNPLGPTEETPVSSSRSESWLLDSHATADNHIDIQGAQTHFTNWLRPSEHKVRWTPLHLAAYYGHAAVVQLLLDHHATPDLPARGLCSLVTEAWHENLTDSQSFMFQFGPFACAIISQRWDVVDFLMQEHVPPGRTLELFDNLFTFAKRVRPLDWGPFFDRGMLPTSWPNFFERAFARVDYDKVPDIVTRLLPYMQVDEAQRGIFERTTRFAFMRHKNEEEIGFGLKALQLIVQESWGQKQLTYLLSRTMWSAGLEYALCDGGLVRFRAFVNEHAKIEEIVSDPKFRLSIQPGQRVHDGDPLRDIYSVMCIRRGLDLSGDYMYFTQILHAHGPVSSLCNIVRTFMLWGYPLDRRGAFMTYFLKATLDSPPQCFDFARRPAWVEDVIYLLACLQKCGARLDDASSSGRTAKSELLDLLKPPPPENKYAIARFLRQVIRICPSGHSGETTGSEEEERLVFHRPRIVFDDLPGDDIIQQLLRDDSVWFDCSASGDPEERAKCVGCSGGAALGDKTLDYVLSRLGWNGRPVDTSD</sequence>
<keyword evidence="1" id="KW-0040">ANK repeat</keyword>
<dbReference type="PROSITE" id="PS50297">
    <property type="entry name" value="ANK_REP_REGION"/>
    <property type="match status" value="1"/>
</dbReference>
<feature type="repeat" description="ANK" evidence="1">
    <location>
        <begin position="232"/>
        <end position="264"/>
    </location>
</feature>
<feature type="region of interest" description="Disordered" evidence="2">
    <location>
        <begin position="138"/>
        <end position="164"/>
    </location>
</feature>
<proteinExistence type="predicted"/>
<evidence type="ECO:0000313" key="3">
    <source>
        <dbReference type="EMBL" id="KAK8013384.1"/>
    </source>
</evidence>